<feature type="compositionally biased region" description="Basic and acidic residues" evidence="1">
    <location>
        <begin position="767"/>
        <end position="778"/>
    </location>
</feature>
<feature type="compositionally biased region" description="Polar residues" evidence="1">
    <location>
        <begin position="380"/>
        <end position="396"/>
    </location>
</feature>
<protein>
    <submittedName>
        <fullName evidence="2">Uncharacterized protein</fullName>
    </submittedName>
</protein>
<evidence type="ECO:0000256" key="1">
    <source>
        <dbReference type="SAM" id="MobiDB-lite"/>
    </source>
</evidence>
<evidence type="ECO:0000313" key="3">
    <source>
        <dbReference type="Proteomes" id="UP000236319"/>
    </source>
</evidence>
<comment type="caution">
    <text evidence="2">The sequence shown here is derived from an EMBL/GenBank/DDBJ whole genome shotgun (WGS) entry which is preliminary data.</text>
</comment>
<dbReference type="OrthoDB" id="366468at2759"/>
<feature type="compositionally biased region" description="Basic and acidic residues" evidence="1">
    <location>
        <begin position="477"/>
        <end position="486"/>
    </location>
</feature>
<sequence>MEEPLETEISEPAGTLTEPDAAADADTDLSDVSYDTEAKPEDEVESQAYVRRTRWASALMDGVDPRLRFANKRFSDIYEQPEDTEAKKTRRTKSAPDLTTEEIVAVQPDPTYSEDDCDTSPSSDIRTIRDILNAIRDVVTALIPQPELGTDAPIDQIKEQKQESVYGTRSASARSHDSINTNADTAATGTSGRASDTEYMGMCDDVRTLQKDVGDLLHREMYTRDEKLKFLVYSIIELVALRADHYYRMIQNMERLARYAWRTESIPTEFVTSLIDIYGTAALQHLEHIRRRMPIKVRHTGVLNFRPWRAIFGGRTLSMEDLNDLLAKYEFKKLKDTVQMRATEVRLLIEEHRRAMLKAIEARNTESMLAASYAKLRRPGTQQKGEVTPAVSTAANTQESISDAMLAAENAKAGTGVERGKSGIGGSSDKDIVSLEKDSASDAYDSGQPQSPSSRRGGGRRGAAAKGESSRRPGKSKSLELERPNADDSDGPLTRRKHGSAELTGMGLFTENDEAAFSEYSDEGRGGSDSTKSVTSRGASANRSKSKSQETANESPQVGTRGMPDRAAIARRIALNRSLKNAESWRNLKMTNSFEPVKLDGDDSFKIPKVKRDATPKATPTTEETPSRIETPKAAEQSPTATVETPKKPLEKVVYETNRIRDGPRSASFSPPSAPYRHHSDSSQRRSGPNSASSSPTGRMFPMYMIPPPPPHPNMLMFHNAMYNALAPHPKGPWAVPPVVAPVPHMLSPKQCHPLSPSWRSQGSGSDGRDSPGRDRGFTKRHHQMSRNTNRRQNYDSHANSGSPRPRRVV</sequence>
<dbReference type="RefSeq" id="XP_028867406.1">
    <property type="nucleotide sequence ID" value="XM_029011573.1"/>
</dbReference>
<keyword evidence="3" id="KW-1185">Reference proteome</keyword>
<feature type="compositionally biased region" description="Basic and acidic residues" evidence="1">
    <location>
        <begin position="597"/>
        <end position="615"/>
    </location>
</feature>
<feature type="region of interest" description="Disordered" evidence="1">
    <location>
        <begin position="377"/>
        <end position="396"/>
    </location>
</feature>
<dbReference type="Proteomes" id="UP000236319">
    <property type="component" value="Unassembled WGS sequence"/>
</dbReference>
<gene>
    <name evidence="2" type="ORF">BOVATA_026560</name>
</gene>
<feature type="region of interest" description="Disordered" evidence="1">
    <location>
        <begin position="412"/>
        <end position="431"/>
    </location>
</feature>
<dbReference type="AlphaFoldDB" id="A0A2H6KDU2"/>
<dbReference type="EMBL" id="BDSA01000002">
    <property type="protein sequence ID" value="GBE61163.1"/>
    <property type="molecule type" value="Genomic_DNA"/>
</dbReference>
<feature type="compositionally biased region" description="Polar residues" evidence="1">
    <location>
        <begin position="163"/>
        <end position="193"/>
    </location>
</feature>
<name>A0A2H6KDU2_9APIC</name>
<feature type="compositionally biased region" description="Polar residues" evidence="1">
    <location>
        <begin position="685"/>
        <end position="697"/>
    </location>
</feature>
<dbReference type="VEuPathDB" id="PiroplasmaDB:BOVATA_026560"/>
<feature type="compositionally biased region" description="Low complexity" evidence="1">
    <location>
        <begin position="446"/>
        <end position="455"/>
    </location>
</feature>
<feature type="region of interest" description="Disordered" evidence="1">
    <location>
        <begin position="159"/>
        <end position="193"/>
    </location>
</feature>
<feature type="region of interest" description="Disordered" evidence="1">
    <location>
        <begin position="439"/>
        <end position="566"/>
    </location>
</feature>
<feature type="compositionally biased region" description="Polar residues" evidence="1">
    <location>
        <begin position="528"/>
        <end position="558"/>
    </location>
</feature>
<proteinExistence type="predicted"/>
<dbReference type="GeneID" id="39874933"/>
<feature type="compositionally biased region" description="Polar residues" evidence="1">
    <location>
        <begin position="786"/>
        <end position="803"/>
    </location>
</feature>
<feature type="region of interest" description="Disordered" evidence="1">
    <location>
        <begin position="750"/>
        <end position="810"/>
    </location>
</feature>
<organism evidence="2 3">
    <name type="scientific">Babesia ovata</name>
    <dbReference type="NCBI Taxonomy" id="189622"/>
    <lineage>
        <taxon>Eukaryota</taxon>
        <taxon>Sar</taxon>
        <taxon>Alveolata</taxon>
        <taxon>Apicomplexa</taxon>
        <taxon>Aconoidasida</taxon>
        <taxon>Piroplasmida</taxon>
        <taxon>Babesiidae</taxon>
        <taxon>Babesia</taxon>
    </lineage>
</organism>
<reference evidence="2 3" key="1">
    <citation type="journal article" date="2017" name="BMC Genomics">
        <title>Whole-genome assembly of Babesia ovata and comparative genomics between closely related pathogens.</title>
        <authorList>
            <person name="Yamagishi J."/>
            <person name="Asada M."/>
            <person name="Hakimi H."/>
            <person name="Tanaka T.Q."/>
            <person name="Sugimoto C."/>
            <person name="Kawazu S."/>
        </authorList>
    </citation>
    <scope>NUCLEOTIDE SEQUENCE [LARGE SCALE GENOMIC DNA]</scope>
    <source>
        <strain evidence="2 3">Miyake</strain>
    </source>
</reference>
<accession>A0A2H6KDU2</accession>
<feature type="compositionally biased region" description="Basic and acidic residues" evidence="1">
    <location>
        <begin position="645"/>
        <end position="664"/>
    </location>
</feature>
<feature type="region of interest" description="Disordered" evidence="1">
    <location>
        <begin position="1"/>
        <end position="45"/>
    </location>
</feature>
<feature type="region of interest" description="Disordered" evidence="1">
    <location>
        <begin position="587"/>
        <end position="705"/>
    </location>
</feature>
<evidence type="ECO:0000313" key="2">
    <source>
        <dbReference type="EMBL" id="GBE61163.1"/>
    </source>
</evidence>